<dbReference type="GO" id="GO:0046475">
    <property type="term" value="P:glycerophospholipid catabolic process"/>
    <property type="evidence" value="ECO:0007669"/>
    <property type="project" value="TreeGrafter"/>
</dbReference>
<evidence type="ECO:0000313" key="5">
    <source>
        <dbReference type="Proteomes" id="UP000515152"/>
    </source>
</evidence>
<dbReference type="SUPFAM" id="SSF52151">
    <property type="entry name" value="FabD/lysophospholipase-like"/>
    <property type="match status" value="1"/>
</dbReference>
<dbReference type="PROSITE" id="PS51210">
    <property type="entry name" value="PLA2C"/>
    <property type="match status" value="1"/>
</dbReference>
<reference evidence="6" key="1">
    <citation type="submission" date="2025-08" db="UniProtKB">
        <authorList>
            <consortium name="RefSeq"/>
        </authorList>
    </citation>
    <scope>IDENTIFICATION</scope>
</reference>
<sequence length="284" mass="31479">MDVVVRHDLCDEEKSYIQKRLQIVGNCLCSHDIVYKHDELPRVALLASGGGQRAHTAILGVLRQLGQDNLLDCFLYMAGVSGSIWAMSSLYADAHWSKNVTNATSGLLLSMSEGKGVTFSEGVQWLRKRHAEGDLSLSDPWGVLICALKGVPLETRTLSDEGKRQKDGANPYPLYSAIERTLFHKKEAKEMWFEMSPHEVGFTGPGAFVKTSLLNRHFEGGHVKNCPEMKPMDMVQLQGICGGVVGDENQTKHYIKTYILGWIRSLWAGMQDNSTPTPTSGKEL</sequence>
<dbReference type="RefSeq" id="XP_031417617.1">
    <property type="nucleotide sequence ID" value="XM_031561757.1"/>
</dbReference>
<dbReference type="GO" id="GO:0005544">
    <property type="term" value="F:calcium-dependent phospholipid binding"/>
    <property type="evidence" value="ECO:0007669"/>
    <property type="project" value="TreeGrafter"/>
</dbReference>
<dbReference type="PANTHER" id="PTHR10728">
    <property type="entry name" value="CYTOSOLIC PHOSPHOLIPASE A2"/>
    <property type="match status" value="1"/>
</dbReference>
<proteinExistence type="predicted"/>
<evidence type="ECO:0000256" key="3">
    <source>
        <dbReference type="PROSITE-ProRule" id="PRU00555"/>
    </source>
</evidence>
<accession>A0A6P8F399</accession>
<keyword evidence="5" id="KW-1185">Reference proteome</keyword>
<keyword evidence="1 3" id="KW-0378">Hydrolase</keyword>
<dbReference type="KEGG" id="char:116218984"/>
<protein>
    <submittedName>
        <fullName evidence="6">Cytosolic phospholipase A2 gamma-like</fullName>
    </submittedName>
</protein>
<dbReference type="AlphaFoldDB" id="A0A6P8F399"/>
<dbReference type="GO" id="GO:0005654">
    <property type="term" value="C:nucleoplasm"/>
    <property type="evidence" value="ECO:0007669"/>
    <property type="project" value="TreeGrafter"/>
</dbReference>
<dbReference type="OrthoDB" id="270970at2759"/>
<dbReference type="GO" id="GO:0005829">
    <property type="term" value="C:cytosol"/>
    <property type="evidence" value="ECO:0007669"/>
    <property type="project" value="TreeGrafter"/>
</dbReference>
<gene>
    <name evidence="6" type="primary">LOC116218984</name>
</gene>
<dbReference type="InterPro" id="IPR016035">
    <property type="entry name" value="Acyl_Trfase/lysoPLipase"/>
</dbReference>
<dbReference type="GeneID" id="116218984"/>
<dbReference type="Gene3D" id="3.40.1090.10">
    <property type="entry name" value="Cytosolic phospholipase A2 catalytic domain"/>
    <property type="match status" value="1"/>
</dbReference>
<evidence type="ECO:0000259" key="4">
    <source>
        <dbReference type="PROSITE" id="PS51210"/>
    </source>
</evidence>
<dbReference type="GO" id="GO:0005635">
    <property type="term" value="C:nuclear envelope"/>
    <property type="evidence" value="ECO:0007669"/>
    <property type="project" value="TreeGrafter"/>
</dbReference>
<name>A0A6P8F399_CLUHA</name>
<evidence type="ECO:0000313" key="6">
    <source>
        <dbReference type="RefSeq" id="XP_031417617.1"/>
    </source>
</evidence>
<organism evidence="5 6">
    <name type="scientific">Clupea harengus</name>
    <name type="common">Atlantic herring</name>
    <dbReference type="NCBI Taxonomy" id="7950"/>
    <lineage>
        <taxon>Eukaryota</taxon>
        <taxon>Metazoa</taxon>
        <taxon>Chordata</taxon>
        <taxon>Craniata</taxon>
        <taxon>Vertebrata</taxon>
        <taxon>Euteleostomi</taxon>
        <taxon>Actinopterygii</taxon>
        <taxon>Neopterygii</taxon>
        <taxon>Teleostei</taxon>
        <taxon>Clupei</taxon>
        <taxon>Clupeiformes</taxon>
        <taxon>Clupeoidei</taxon>
        <taxon>Clupeidae</taxon>
        <taxon>Clupea</taxon>
    </lineage>
</organism>
<dbReference type="GO" id="GO:0005509">
    <property type="term" value="F:calcium ion binding"/>
    <property type="evidence" value="ECO:0007669"/>
    <property type="project" value="TreeGrafter"/>
</dbReference>
<dbReference type="Pfam" id="PF01735">
    <property type="entry name" value="PLA2_B"/>
    <property type="match status" value="1"/>
</dbReference>
<keyword evidence="2 3" id="KW-0443">Lipid metabolism</keyword>
<dbReference type="Proteomes" id="UP000515152">
    <property type="component" value="Chromosome 24"/>
</dbReference>
<dbReference type="PANTHER" id="PTHR10728:SF39">
    <property type="entry name" value="CYTOSOLIC PHOSPHOLIPASE A2 GAMMA"/>
    <property type="match status" value="1"/>
</dbReference>
<feature type="domain" description="PLA2c" evidence="4">
    <location>
        <begin position="1"/>
        <end position="284"/>
    </location>
</feature>
<dbReference type="InterPro" id="IPR002642">
    <property type="entry name" value="LysoPLipase_cat_dom"/>
</dbReference>
<keyword evidence="3" id="KW-0442">Lipid degradation</keyword>
<evidence type="ECO:0000256" key="1">
    <source>
        <dbReference type="ARBA" id="ARBA00022801"/>
    </source>
</evidence>
<dbReference type="GO" id="GO:0047498">
    <property type="term" value="F:calcium-dependent phospholipase A2 activity"/>
    <property type="evidence" value="ECO:0007669"/>
    <property type="project" value="TreeGrafter"/>
</dbReference>
<evidence type="ECO:0000256" key="2">
    <source>
        <dbReference type="ARBA" id="ARBA00023098"/>
    </source>
</evidence>